<comment type="similarity">
    <text evidence="1">Belongs to the ROK (NagC/XylR) family.</text>
</comment>
<dbReference type="SUPFAM" id="SSF46785">
    <property type="entry name" value="Winged helix' DNA-binding domain"/>
    <property type="match status" value="1"/>
</dbReference>
<dbReference type="PANTHER" id="PTHR18964">
    <property type="entry name" value="ROK (REPRESSOR, ORF, KINASE) FAMILY"/>
    <property type="match status" value="1"/>
</dbReference>
<dbReference type="Gene3D" id="1.10.10.10">
    <property type="entry name" value="Winged helix-like DNA-binding domain superfamily/Winged helix DNA-binding domain"/>
    <property type="match status" value="1"/>
</dbReference>
<dbReference type="EMBL" id="JAJOZR010000011">
    <property type="protein sequence ID" value="MCD7110859.1"/>
    <property type="molecule type" value="Genomic_DNA"/>
</dbReference>
<gene>
    <name evidence="3" type="ORF">LRX75_17645</name>
</gene>
<dbReference type="PANTHER" id="PTHR18964:SF149">
    <property type="entry name" value="BIFUNCTIONAL UDP-N-ACETYLGLUCOSAMINE 2-EPIMERASE_N-ACETYLMANNOSAMINE KINASE"/>
    <property type="match status" value="1"/>
</dbReference>
<dbReference type="AlphaFoldDB" id="A0A9X1T294"/>
<feature type="domain" description="HTH marR-type" evidence="2">
    <location>
        <begin position="16"/>
        <end position="61"/>
    </location>
</feature>
<dbReference type="InterPro" id="IPR043129">
    <property type="entry name" value="ATPase_NBD"/>
</dbReference>
<reference evidence="3" key="1">
    <citation type="submission" date="2021-12" db="EMBL/GenBank/DDBJ databases">
        <authorList>
            <person name="Li Y."/>
        </authorList>
    </citation>
    <scope>NUCLEOTIDE SEQUENCE</scope>
    <source>
        <strain evidence="3">DKSPLA3</strain>
    </source>
</reference>
<evidence type="ECO:0000259" key="2">
    <source>
        <dbReference type="Pfam" id="PF01047"/>
    </source>
</evidence>
<dbReference type="RefSeq" id="WP_231815986.1">
    <property type="nucleotide sequence ID" value="NZ_JAJOZR010000011.1"/>
</dbReference>
<dbReference type="Pfam" id="PF00480">
    <property type="entry name" value="ROK"/>
    <property type="match status" value="1"/>
</dbReference>
<dbReference type="InterPro" id="IPR000600">
    <property type="entry name" value="ROK"/>
</dbReference>
<comment type="caution">
    <text evidence="3">The sequence shown here is derived from an EMBL/GenBank/DDBJ whole genome shotgun (WGS) entry which is preliminary data.</text>
</comment>
<dbReference type="Gene3D" id="3.30.420.40">
    <property type="match status" value="2"/>
</dbReference>
<dbReference type="Pfam" id="PF01047">
    <property type="entry name" value="MarR"/>
    <property type="match status" value="1"/>
</dbReference>
<name>A0A9X1T294_9HYPH</name>
<dbReference type="InterPro" id="IPR000835">
    <property type="entry name" value="HTH_MarR-typ"/>
</dbReference>
<sequence>MLIKSGSEQMRQHNVLLVLSSLRRHGPQSHTDLATRTGLSSATVSAITNELEKAGVLERSEQQPGAGRGRPRVLFSQARDCGYLITAQISSDAVQYSLVDYAGRLIDRFDEARWHDAQSAARFAPQFREALGRLAERSRLQRETVLAISISSKGTVDADGHRLLWSPLLGGQEIDFAALLAPEWRAVVTLSNETLLVAQALGIAAEPSAEHHALAVVSLGHSIGLGIARLGRYDEVEASAPNFGHMLHAPGGGLCRCGGQGCIEATAGFYGILRTAFQVPADTIPAKFVPLPEMDKIAQTARSGNRMAGYAFRQAGLALGNGLSRLMSFHGRLPVVFTGPGTRYFDLLAPGIDEGLSASHEVRLKGRPEITVHPDEQRLVFEGHLDRALTGMDQAIAEARLSPSEKRSA</sequence>
<dbReference type="InterPro" id="IPR036390">
    <property type="entry name" value="WH_DNA-bd_sf"/>
</dbReference>
<dbReference type="GO" id="GO:0003700">
    <property type="term" value="F:DNA-binding transcription factor activity"/>
    <property type="evidence" value="ECO:0007669"/>
    <property type="project" value="InterPro"/>
</dbReference>
<proteinExistence type="inferred from homology"/>
<evidence type="ECO:0000256" key="1">
    <source>
        <dbReference type="ARBA" id="ARBA00006479"/>
    </source>
</evidence>
<accession>A0A9X1T294</accession>
<evidence type="ECO:0000313" key="3">
    <source>
        <dbReference type="EMBL" id="MCD7110859.1"/>
    </source>
</evidence>
<keyword evidence="4" id="KW-1185">Reference proteome</keyword>
<evidence type="ECO:0000313" key="4">
    <source>
        <dbReference type="Proteomes" id="UP001139089"/>
    </source>
</evidence>
<protein>
    <submittedName>
        <fullName evidence="3">ROK family transcriptional regulator</fullName>
    </submittedName>
</protein>
<dbReference type="InterPro" id="IPR036388">
    <property type="entry name" value="WH-like_DNA-bd_sf"/>
</dbReference>
<dbReference type="Proteomes" id="UP001139089">
    <property type="component" value="Unassembled WGS sequence"/>
</dbReference>
<dbReference type="SUPFAM" id="SSF53067">
    <property type="entry name" value="Actin-like ATPase domain"/>
    <property type="match status" value="2"/>
</dbReference>
<organism evidence="3 4">
    <name type="scientific">Rhizobium quercicola</name>
    <dbReference type="NCBI Taxonomy" id="2901226"/>
    <lineage>
        <taxon>Bacteria</taxon>
        <taxon>Pseudomonadati</taxon>
        <taxon>Pseudomonadota</taxon>
        <taxon>Alphaproteobacteria</taxon>
        <taxon>Hyphomicrobiales</taxon>
        <taxon>Rhizobiaceae</taxon>
        <taxon>Rhizobium/Agrobacterium group</taxon>
        <taxon>Rhizobium</taxon>
    </lineage>
</organism>